<evidence type="ECO:0000313" key="3">
    <source>
        <dbReference type="EMBL" id="ACZ42765.1"/>
    </source>
</evidence>
<evidence type="ECO:0000256" key="1">
    <source>
        <dbReference type="SAM" id="Phobius"/>
    </source>
</evidence>
<keyword evidence="4" id="KW-1185">Reference proteome</keyword>
<keyword evidence="1" id="KW-0472">Membrane</keyword>
<keyword evidence="1" id="KW-0812">Transmembrane</keyword>
<dbReference type="KEGG" id="ttr:Tter_1859"/>
<sequence length="647" mass="73156">MENRHSNLFGRLVDLLVIALFSLLPLYWFTRNWMIYPDGNRYLLEGLNLSGGKGYELFGAPAYPLRGPGMAIVIASIIKVVGADLDRVMWGMRLFCLVVPFALYFIVSKVSGRLAGVLAAVMVTFFGLQSVLTMGFTVDSVMMAIYLLSLLSLLWAVDRDSLPLGFLAGLLLGFSIITKETSIVGLPIALLAVLFFGKGLYTLIPYYLGAVIVATPWWVWVYQNTGQIYLVSTGQVAITQFIPELIALGCLSLLAIVIALLLIYRYRTLILQKISSYKTRRIIAWVIAIAWVGVITYMLSSGAVYSYKNLTLAEHIREDIIPFTRLWYLYPVSLLYVLWRLLVRPNPNWDYFSVVLVTWLPAVIVTVFFGFAARQLIAPQVFILGALGCLIADFICSLPRLKIARFTSKLLWALGSVIFLIVLASGVAQALEFVTEHRPEVAAPVYVHTYSQQVAKWIRQNVPNGQTVMLMTDRGGNYYIAEVPFHDALHHDWRMVDPVDLQVSSASSLRNLCERFDCSSVFWIEENTTTRNIACDFRLIGTDMVSKRMQELHSTYLVLMIQNETRNTAIWYRKLLESRKFQEIYSVSPKSSDTSFAGFRVFRIIDSVSFKRQPIYMTSSSLTSLNRCLGDPSVIERFFPQGVEEMK</sequence>
<feature type="domain" description="Glycosyltransferase RgtA/B/C/D-like" evidence="2">
    <location>
        <begin position="67"/>
        <end position="220"/>
    </location>
</feature>
<feature type="transmembrane region" description="Helical" evidence="1">
    <location>
        <begin position="12"/>
        <end position="30"/>
    </location>
</feature>
<name>D1CDA0_THET1</name>
<dbReference type="InterPro" id="IPR038731">
    <property type="entry name" value="RgtA/B/C-like"/>
</dbReference>
<feature type="transmembrane region" description="Helical" evidence="1">
    <location>
        <begin position="351"/>
        <end position="371"/>
    </location>
</feature>
<protein>
    <recommendedName>
        <fullName evidence="2">Glycosyltransferase RgtA/B/C/D-like domain-containing protein</fullName>
    </recommendedName>
</protein>
<feature type="transmembrane region" description="Helical" evidence="1">
    <location>
        <begin position="410"/>
        <end position="431"/>
    </location>
</feature>
<dbReference type="Pfam" id="PF13231">
    <property type="entry name" value="PMT_2"/>
    <property type="match status" value="1"/>
</dbReference>
<dbReference type="EMBL" id="CP001825">
    <property type="protein sequence ID" value="ACZ42765.1"/>
    <property type="molecule type" value="Genomic_DNA"/>
</dbReference>
<organism evidence="3 4">
    <name type="scientific">Thermobaculum terrenum (strain ATCC BAA-798 / CCMEE 7001 / YNP1)</name>
    <dbReference type="NCBI Taxonomy" id="525904"/>
    <lineage>
        <taxon>Bacteria</taxon>
        <taxon>Bacillati</taxon>
        <taxon>Chloroflexota</taxon>
        <taxon>Chloroflexia</taxon>
        <taxon>Candidatus Thermobaculales</taxon>
        <taxon>Candidatus Thermobaculaceae</taxon>
        <taxon>Thermobaculum</taxon>
    </lineage>
</organism>
<feature type="transmembrane region" description="Helical" evidence="1">
    <location>
        <begin position="377"/>
        <end position="398"/>
    </location>
</feature>
<feature type="transmembrane region" description="Helical" evidence="1">
    <location>
        <begin position="241"/>
        <end position="262"/>
    </location>
</feature>
<dbReference type="STRING" id="525904.Tter_1859"/>
<evidence type="ECO:0000259" key="2">
    <source>
        <dbReference type="Pfam" id="PF13231"/>
    </source>
</evidence>
<gene>
    <name evidence="3" type="ordered locus">Tter_1859</name>
</gene>
<feature type="transmembrane region" description="Helical" evidence="1">
    <location>
        <begin position="113"/>
        <end position="133"/>
    </location>
</feature>
<reference evidence="4" key="1">
    <citation type="journal article" date="2010" name="Stand. Genomic Sci.">
        <title>Complete genome sequence of 'Thermobaculum terrenum' type strain (YNP1).</title>
        <authorList>
            <person name="Kiss H."/>
            <person name="Cleland D."/>
            <person name="Lapidus A."/>
            <person name="Lucas S."/>
            <person name="Glavina Del Rio T."/>
            <person name="Nolan M."/>
            <person name="Tice H."/>
            <person name="Han C."/>
            <person name="Goodwin L."/>
            <person name="Pitluck S."/>
            <person name="Liolios K."/>
            <person name="Ivanova N."/>
            <person name="Mavromatis K."/>
            <person name="Ovchinnikova G."/>
            <person name="Pati A."/>
            <person name="Chen A."/>
            <person name="Palaniappan K."/>
            <person name="Land M."/>
            <person name="Hauser L."/>
            <person name="Chang Y."/>
            <person name="Jeffries C."/>
            <person name="Lu M."/>
            <person name="Brettin T."/>
            <person name="Detter J."/>
            <person name="Goker M."/>
            <person name="Tindall B."/>
            <person name="Beck B."/>
            <person name="McDermott T."/>
            <person name="Woyke T."/>
            <person name="Bristow J."/>
            <person name="Eisen J."/>
            <person name="Markowitz V."/>
            <person name="Hugenholtz P."/>
            <person name="Kyrpides N."/>
            <person name="Klenk H."/>
            <person name="Cheng J."/>
        </authorList>
    </citation>
    <scope>NUCLEOTIDE SEQUENCE [LARGE SCALE GENOMIC DNA]</scope>
    <source>
        <strain evidence="4">ATCC BAA-798 / YNP1</strain>
    </source>
</reference>
<proteinExistence type="predicted"/>
<feature type="transmembrane region" description="Helical" evidence="1">
    <location>
        <begin position="163"/>
        <end position="196"/>
    </location>
</feature>
<dbReference type="Proteomes" id="UP000000323">
    <property type="component" value="Chromosome 1"/>
</dbReference>
<dbReference type="AlphaFoldDB" id="D1CDA0"/>
<feature type="transmembrane region" description="Helical" evidence="1">
    <location>
        <begin position="88"/>
        <end position="107"/>
    </location>
</feature>
<keyword evidence="1" id="KW-1133">Transmembrane helix</keyword>
<feature type="transmembrane region" description="Helical" evidence="1">
    <location>
        <begin position="203"/>
        <end position="221"/>
    </location>
</feature>
<feature type="transmembrane region" description="Helical" evidence="1">
    <location>
        <begin position="282"/>
        <end position="300"/>
    </location>
</feature>
<feature type="transmembrane region" description="Helical" evidence="1">
    <location>
        <begin position="320"/>
        <end position="339"/>
    </location>
</feature>
<accession>D1CDA0</accession>
<evidence type="ECO:0000313" key="4">
    <source>
        <dbReference type="Proteomes" id="UP000000323"/>
    </source>
</evidence>
<dbReference type="eggNOG" id="COG1807">
    <property type="taxonomic scope" value="Bacteria"/>
</dbReference>
<dbReference type="HOGENOM" id="CLU_411561_0_0_0"/>